<comment type="caution">
    <text evidence="1">The sequence shown here is derived from an EMBL/GenBank/DDBJ whole genome shotgun (WGS) entry which is preliminary data.</text>
</comment>
<organism evidence="1 2">
    <name type="scientific">Anaerotruncus colihominis DSM 17241</name>
    <dbReference type="NCBI Taxonomy" id="445972"/>
    <lineage>
        <taxon>Bacteria</taxon>
        <taxon>Bacillati</taxon>
        <taxon>Bacillota</taxon>
        <taxon>Clostridia</taxon>
        <taxon>Eubacteriales</taxon>
        <taxon>Oscillospiraceae</taxon>
        <taxon>Anaerotruncus</taxon>
    </lineage>
</organism>
<reference evidence="1" key="2">
    <citation type="submission" date="2013-09" db="EMBL/GenBank/DDBJ databases">
        <title>Draft genome sequence of Anaerotruncus colihominis(DSM 17241).</title>
        <authorList>
            <person name="Sudarsanam P."/>
            <person name="Ley R."/>
            <person name="Guruge J."/>
            <person name="Turnbaugh P.J."/>
            <person name="Mahowald M."/>
            <person name="Liep D."/>
            <person name="Gordon J."/>
        </authorList>
    </citation>
    <scope>NUCLEOTIDE SEQUENCE</scope>
    <source>
        <strain evidence="1">DSM 17241</strain>
    </source>
</reference>
<evidence type="ECO:0000313" key="1">
    <source>
        <dbReference type="EMBL" id="EDS08841.1"/>
    </source>
</evidence>
<dbReference type="eggNOG" id="ENOG502Z8QV">
    <property type="taxonomic scope" value="Bacteria"/>
</dbReference>
<gene>
    <name evidence="1" type="ORF">ANACOL_04453</name>
</gene>
<name>B0PI09_9FIRM</name>
<dbReference type="Proteomes" id="UP000003803">
    <property type="component" value="Unassembled WGS sequence"/>
</dbReference>
<protein>
    <submittedName>
        <fullName evidence="1">Uncharacterized protein</fullName>
    </submittedName>
</protein>
<sequence>MQNLKPAKEFRTLIANEESLDALMEIKGHLEYYLPEESGNDKRALAYLWRDVLWAIWGTASENGGSKVIKTAPKELKEKYQQVFA</sequence>
<proteinExistence type="predicted"/>
<keyword evidence="2" id="KW-1185">Reference proteome</keyword>
<accession>B0PI09</accession>
<dbReference type="HOGENOM" id="CLU_2505522_0_0_9"/>
<dbReference type="AlphaFoldDB" id="B0PI09"/>
<reference evidence="1" key="1">
    <citation type="submission" date="2007-11" db="EMBL/GenBank/DDBJ databases">
        <authorList>
            <person name="Fulton L."/>
            <person name="Clifton S."/>
            <person name="Fulton B."/>
            <person name="Xu J."/>
            <person name="Minx P."/>
            <person name="Pepin K.H."/>
            <person name="Johnson M."/>
            <person name="Thiruvilangam P."/>
            <person name="Bhonagiri V."/>
            <person name="Nash W.E."/>
            <person name="Mardis E.R."/>
            <person name="Wilson R.K."/>
        </authorList>
    </citation>
    <scope>NUCLEOTIDE SEQUENCE [LARGE SCALE GENOMIC DNA]</scope>
    <source>
        <strain evidence="1">DSM 17241</strain>
    </source>
</reference>
<dbReference type="EMBL" id="ABGD02000036">
    <property type="protein sequence ID" value="EDS08841.1"/>
    <property type="molecule type" value="Genomic_DNA"/>
</dbReference>
<evidence type="ECO:0000313" key="2">
    <source>
        <dbReference type="Proteomes" id="UP000003803"/>
    </source>
</evidence>